<protein>
    <submittedName>
        <fullName evidence="1">Uncharacterized protein</fullName>
    </submittedName>
</protein>
<dbReference type="EMBL" id="VWLE01000097">
    <property type="protein sequence ID" value="KAA3952474.1"/>
    <property type="molecule type" value="Genomic_DNA"/>
</dbReference>
<gene>
    <name evidence="1" type="ORF">F3D71_09200</name>
</gene>
<organism evidence="1 2">
    <name type="scientific">Bacteroides ovatus</name>
    <dbReference type="NCBI Taxonomy" id="28116"/>
    <lineage>
        <taxon>Bacteria</taxon>
        <taxon>Pseudomonadati</taxon>
        <taxon>Bacteroidota</taxon>
        <taxon>Bacteroidia</taxon>
        <taxon>Bacteroidales</taxon>
        <taxon>Bacteroidaceae</taxon>
        <taxon>Bacteroides</taxon>
    </lineage>
</organism>
<evidence type="ECO:0000313" key="1">
    <source>
        <dbReference type="EMBL" id="KAA3952474.1"/>
    </source>
</evidence>
<name>A0A5M5CA71_BACOV</name>
<reference evidence="1 2" key="1">
    <citation type="journal article" date="2019" name="Nat. Med.">
        <title>A library of human gut bacterial isolates paired with longitudinal multiomics data enables mechanistic microbiome research.</title>
        <authorList>
            <person name="Poyet M."/>
            <person name="Groussin M."/>
            <person name="Gibbons S.M."/>
            <person name="Avila-Pacheco J."/>
            <person name="Jiang X."/>
            <person name="Kearney S.M."/>
            <person name="Perrotta A.R."/>
            <person name="Berdy B."/>
            <person name="Zhao S."/>
            <person name="Lieberman T.D."/>
            <person name="Swanson P.K."/>
            <person name="Smith M."/>
            <person name="Roesemann S."/>
            <person name="Alexander J.E."/>
            <person name="Rich S.A."/>
            <person name="Livny J."/>
            <person name="Vlamakis H."/>
            <person name="Clish C."/>
            <person name="Bullock K."/>
            <person name="Deik A."/>
            <person name="Scott J."/>
            <person name="Pierce K.A."/>
            <person name="Xavier R.J."/>
            <person name="Alm E.J."/>
        </authorList>
    </citation>
    <scope>NUCLEOTIDE SEQUENCE [LARGE SCALE GENOMIC DNA]</scope>
    <source>
        <strain evidence="1 2">BIOML-A163</strain>
    </source>
</reference>
<dbReference type="RefSeq" id="WP_008776819.1">
    <property type="nucleotide sequence ID" value="NZ_CAAKNR010000236.1"/>
</dbReference>
<dbReference type="AlphaFoldDB" id="A0A5M5CA71"/>
<comment type="caution">
    <text evidence="1">The sequence shown here is derived from an EMBL/GenBank/DDBJ whole genome shotgun (WGS) entry which is preliminary data.</text>
</comment>
<evidence type="ECO:0000313" key="2">
    <source>
        <dbReference type="Proteomes" id="UP000323717"/>
    </source>
</evidence>
<sequence length="81" mass="9113">MLFYKKTEITAQRSACEVLSASSDHRQSKAADTKEVARRIAHENTVSSADMHVVIRTLPEIMSQIMSERHQSHRMAGTADE</sequence>
<proteinExistence type="predicted"/>
<accession>A0A5M5CA71</accession>
<dbReference type="Proteomes" id="UP000323717">
    <property type="component" value="Unassembled WGS sequence"/>
</dbReference>